<dbReference type="Proteomes" id="UP000658202">
    <property type="component" value="Unassembled WGS sequence"/>
</dbReference>
<proteinExistence type="predicted"/>
<organism evidence="1 2">
    <name type="scientific">Epilithonimonas arachidiradicis</name>
    <dbReference type="NCBI Taxonomy" id="1617282"/>
    <lineage>
        <taxon>Bacteria</taxon>
        <taxon>Pseudomonadati</taxon>
        <taxon>Bacteroidota</taxon>
        <taxon>Flavobacteriia</taxon>
        <taxon>Flavobacteriales</taxon>
        <taxon>Weeksellaceae</taxon>
        <taxon>Chryseobacterium group</taxon>
        <taxon>Epilithonimonas</taxon>
    </lineage>
</organism>
<name>A0ABQ1WVL5_9FLAO</name>
<reference evidence="2" key="1">
    <citation type="journal article" date="2019" name="Int. J. Syst. Evol. Microbiol.">
        <title>The Global Catalogue of Microorganisms (GCM) 10K type strain sequencing project: providing services to taxonomists for standard genome sequencing and annotation.</title>
        <authorList>
            <consortium name="The Broad Institute Genomics Platform"/>
            <consortium name="The Broad Institute Genome Sequencing Center for Infectious Disease"/>
            <person name="Wu L."/>
            <person name="Ma J."/>
        </authorList>
    </citation>
    <scope>NUCLEOTIDE SEQUENCE [LARGE SCALE GENOMIC DNA]</scope>
    <source>
        <strain evidence="2">CCM 8490</strain>
    </source>
</reference>
<accession>A0ABQ1WVL5</accession>
<comment type="caution">
    <text evidence="1">The sequence shown here is derived from an EMBL/GenBank/DDBJ whole genome shotgun (WGS) entry which is preliminary data.</text>
</comment>
<evidence type="ECO:0000313" key="1">
    <source>
        <dbReference type="EMBL" id="GGG47201.1"/>
    </source>
</evidence>
<evidence type="ECO:0000313" key="2">
    <source>
        <dbReference type="Proteomes" id="UP000658202"/>
    </source>
</evidence>
<gene>
    <name evidence="1" type="ORF">GCM10007332_05880</name>
</gene>
<dbReference type="EMBL" id="BMCW01000001">
    <property type="protein sequence ID" value="GGG47201.1"/>
    <property type="molecule type" value="Genomic_DNA"/>
</dbReference>
<keyword evidence="2" id="KW-1185">Reference proteome</keyword>
<protein>
    <submittedName>
        <fullName evidence="1">Uncharacterized protein</fullName>
    </submittedName>
</protein>
<sequence>MEIKMHIPQTEIFEFLQKKGYEIKGFAIINPAVEEFLLSEPAFIWHTFTATKESEVQSRDNQYLKVFESEIKALLKDF</sequence>